<name>A0A6A6A6D6_9PLEO</name>
<protein>
    <recommendedName>
        <fullName evidence="2">Microbial-type PARG catalytic domain-containing protein</fullName>
    </recommendedName>
</protein>
<dbReference type="Gene3D" id="3.40.220.10">
    <property type="entry name" value="Leucine Aminopeptidase, subunit E, domain 1"/>
    <property type="match status" value="1"/>
</dbReference>
<feature type="region of interest" description="Disordered" evidence="1">
    <location>
        <begin position="62"/>
        <end position="112"/>
    </location>
</feature>
<dbReference type="AlphaFoldDB" id="A0A6A6A6D6"/>
<dbReference type="GeneID" id="54409134"/>
<reference evidence="3" key="1">
    <citation type="journal article" date="2020" name="Stud. Mycol.">
        <title>101 Dothideomycetes genomes: a test case for predicting lifestyles and emergence of pathogens.</title>
        <authorList>
            <person name="Haridas S."/>
            <person name="Albert R."/>
            <person name="Binder M."/>
            <person name="Bloem J."/>
            <person name="Labutti K."/>
            <person name="Salamov A."/>
            <person name="Andreopoulos B."/>
            <person name="Baker S."/>
            <person name="Barry K."/>
            <person name="Bills G."/>
            <person name="Bluhm B."/>
            <person name="Cannon C."/>
            <person name="Castanera R."/>
            <person name="Culley D."/>
            <person name="Daum C."/>
            <person name="Ezra D."/>
            <person name="Gonzalez J."/>
            <person name="Henrissat B."/>
            <person name="Kuo A."/>
            <person name="Liang C."/>
            <person name="Lipzen A."/>
            <person name="Lutzoni F."/>
            <person name="Magnuson J."/>
            <person name="Mondo S."/>
            <person name="Nolan M."/>
            <person name="Ohm R."/>
            <person name="Pangilinan J."/>
            <person name="Park H.-J."/>
            <person name="Ramirez L."/>
            <person name="Alfaro M."/>
            <person name="Sun H."/>
            <person name="Tritt A."/>
            <person name="Yoshinaga Y."/>
            <person name="Zwiers L.-H."/>
            <person name="Turgeon B."/>
            <person name="Goodwin S."/>
            <person name="Spatafora J."/>
            <person name="Crous P."/>
            <person name="Grigoriev I."/>
        </authorList>
    </citation>
    <scope>NUCLEOTIDE SEQUENCE</scope>
    <source>
        <strain evidence="3">CBS 119687</strain>
    </source>
</reference>
<keyword evidence="4" id="KW-1185">Reference proteome</keyword>
<feature type="compositionally biased region" description="Basic and acidic residues" evidence="1">
    <location>
        <begin position="95"/>
        <end position="112"/>
    </location>
</feature>
<dbReference type="PANTHER" id="PTHR35596">
    <property type="entry name" value="DUF2263 DOMAIN-CONTAINING PROTEIN"/>
    <property type="match status" value="1"/>
</dbReference>
<dbReference type="InterPro" id="IPR019261">
    <property type="entry name" value="PARG_cat_microbial"/>
</dbReference>
<gene>
    <name evidence="3" type="ORF">P153DRAFT_369188</name>
</gene>
<sequence length="454" mass="49755">MGRTEKSQGLAPPAVRKVVRAKQARQIINTQVVKILASNARAKRGAEGSILIADPGPVIFGASEKETEDGETYVKRKGQGRRKVRDTEPMLGNQDHGKRNTKKRNDSLDDHIPDLTSAAAVSDSPKRELKIRIIATDTLTAAHMLALPSQYGEPDIKPTKKSPNVCVLNHASPLRPGGGVFSGATSQEEFLCSRTTLYPSLKESFYRLPEIGGIYTHDVLVFRNSLGLGCKEGELGHHHSYWIDVVSAGMLRFPELEGEEDEVKRFSKKDMELVEAKMRGVLRIATSKGAKRLVLGAWGCGAYGNPVADIARSWKKVINGGKPTGKRSRITKDIESWPDLEAVNFAIPNRKMATEFASAFDNSLEVEVGPHEADEDEEEEEQDAVASELRDKIQEIESQLSSVWNPALKHRLSAMLDGLKTQLGERVGEVEVDDTDEEQQEGGVPVAGDSDDGI</sequence>
<feature type="compositionally biased region" description="Acidic residues" evidence="1">
    <location>
        <begin position="430"/>
        <end position="440"/>
    </location>
</feature>
<evidence type="ECO:0000259" key="2">
    <source>
        <dbReference type="Pfam" id="PF10021"/>
    </source>
</evidence>
<organism evidence="3 4">
    <name type="scientific">Dothidotthia symphoricarpi CBS 119687</name>
    <dbReference type="NCBI Taxonomy" id="1392245"/>
    <lineage>
        <taxon>Eukaryota</taxon>
        <taxon>Fungi</taxon>
        <taxon>Dikarya</taxon>
        <taxon>Ascomycota</taxon>
        <taxon>Pezizomycotina</taxon>
        <taxon>Dothideomycetes</taxon>
        <taxon>Pleosporomycetidae</taxon>
        <taxon>Pleosporales</taxon>
        <taxon>Dothidotthiaceae</taxon>
        <taxon>Dothidotthia</taxon>
    </lineage>
</organism>
<feature type="region of interest" description="Disordered" evidence="1">
    <location>
        <begin position="425"/>
        <end position="454"/>
    </location>
</feature>
<dbReference type="InterPro" id="IPR043472">
    <property type="entry name" value="Macro_dom-like"/>
</dbReference>
<dbReference type="Pfam" id="PF10021">
    <property type="entry name" value="PARG_cat_microb"/>
    <property type="match status" value="1"/>
</dbReference>
<accession>A0A6A6A6D6</accession>
<proteinExistence type="predicted"/>
<dbReference type="OrthoDB" id="9985428at2759"/>
<evidence type="ECO:0000313" key="4">
    <source>
        <dbReference type="Proteomes" id="UP000799771"/>
    </source>
</evidence>
<dbReference type="EMBL" id="ML977513">
    <property type="protein sequence ID" value="KAF2126477.1"/>
    <property type="molecule type" value="Genomic_DNA"/>
</dbReference>
<dbReference type="PANTHER" id="PTHR35596:SF1">
    <property type="entry name" value="MICROBIAL-TYPE PARG CATALYTIC DOMAIN-CONTAINING PROTEIN"/>
    <property type="match status" value="1"/>
</dbReference>
<dbReference type="NCBIfam" id="TIGR02452">
    <property type="entry name" value="TIGR02452 family protein"/>
    <property type="match status" value="1"/>
</dbReference>
<dbReference type="InterPro" id="IPR012664">
    <property type="entry name" value="CHP02452"/>
</dbReference>
<dbReference type="SUPFAM" id="SSF52949">
    <property type="entry name" value="Macro domain-like"/>
    <property type="match status" value="1"/>
</dbReference>
<dbReference type="Proteomes" id="UP000799771">
    <property type="component" value="Unassembled WGS sequence"/>
</dbReference>
<dbReference type="RefSeq" id="XP_033520869.1">
    <property type="nucleotide sequence ID" value="XM_033668702.1"/>
</dbReference>
<evidence type="ECO:0000313" key="3">
    <source>
        <dbReference type="EMBL" id="KAF2126477.1"/>
    </source>
</evidence>
<feature type="domain" description="Microbial-type PARG catalytic" evidence="2">
    <location>
        <begin position="118"/>
        <end position="223"/>
    </location>
</feature>
<evidence type="ECO:0000256" key="1">
    <source>
        <dbReference type="SAM" id="MobiDB-lite"/>
    </source>
</evidence>
<feature type="compositionally biased region" description="Basic residues" evidence="1">
    <location>
        <begin position="75"/>
        <end position="84"/>
    </location>
</feature>